<feature type="non-terminal residue" evidence="14">
    <location>
        <position position="334"/>
    </location>
</feature>
<evidence type="ECO:0000256" key="12">
    <source>
        <dbReference type="RuleBase" id="RU361215"/>
    </source>
</evidence>
<evidence type="ECO:0000313" key="15">
    <source>
        <dbReference type="Proteomes" id="UP000027135"/>
    </source>
</evidence>
<comment type="catalytic activity">
    <reaction evidence="1 11 12">
        <text>Thiol-dependent hydrolysis of ester, thioester, amide, peptide and isopeptide bonds formed by the C-terminal Gly of ubiquitin (a 76-residue protein attached to proteins as an intracellular targeting signal).</text>
        <dbReference type="EC" id="3.4.19.12"/>
    </reaction>
</comment>
<dbReference type="FunFam" id="1.20.58.860:FF:000001">
    <property type="entry name" value="Ubiquitin carboxyl-terminal hydrolase"/>
    <property type="match status" value="1"/>
</dbReference>
<evidence type="ECO:0000256" key="3">
    <source>
        <dbReference type="ARBA" id="ARBA00022670"/>
    </source>
</evidence>
<dbReference type="OMA" id="YIQYEIQ"/>
<evidence type="ECO:0000256" key="8">
    <source>
        <dbReference type="ARBA" id="ARBA00049710"/>
    </source>
</evidence>
<dbReference type="SUPFAM" id="SSF54001">
    <property type="entry name" value="Cysteine proteinases"/>
    <property type="match status" value="1"/>
</dbReference>
<dbReference type="Pfam" id="PF01088">
    <property type="entry name" value="Peptidase_C12"/>
    <property type="match status" value="1"/>
</dbReference>
<dbReference type="InParanoid" id="A0A067R6D1"/>
<keyword evidence="4 11" id="KW-0833">Ubl conjugation pathway</keyword>
<comment type="similarity">
    <text evidence="2 11 12">Belongs to the peptidase C12 family.</text>
</comment>
<proteinExistence type="inferred from homology"/>
<dbReference type="eggNOG" id="KOG2778">
    <property type="taxonomic scope" value="Eukaryota"/>
</dbReference>
<evidence type="ECO:0000256" key="9">
    <source>
        <dbReference type="PIRSR" id="PIRSR038120-1"/>
    </source>
</evidence>
<dbReference type="Proteomes" id="UP000027135">
    <property type="component" value="Unassembled WGS sequence"/>
</dbReference>
<comment type="function">
    <text evidence="7">Catalytic component of the polycomb repressive deubiquitinase (PR-DUB) complex, a complex that specifically mediates deubiquitination of histone H2A monoubiquitinated at 'Lys-119' (H2AK118ub1). Mediates bisymmetric organization of the PR-DUB complex and is involved in association with nucleosomes to mediate deubiquitination. Does not deubiquitinate monoubiquitinated histone H2B. Required to maintain the transcriptionally repressive state of homeotic genes throughout development. The PR-DUB complex has weak or no activity toward 'Lys-48'- and 'Lys-63'-linked polyubiquitin chains. Polycomb group (PcG) protein.</text>
</comment>
<dbReference type="PANTHER" id="PTHR10589:SF16">
    <property type="entry name" value="UBIQUITIN CARBOXYL-TERMINAL HYDROLASE ISOZYME L5"/>
    <property type="match status" value="1"/>
</dbReference>
<keyword evidence="5 11" id="KW-0378">Hydrolase</keyword>
<dbReference type="FunFam" id="3.40.532.10:FF:000001">
    <property type="entry name" value="Ubiquitin carboxyl-terminal hydrolase"/>
    <property type="match status" value="1"/>
</dbReference>
<protein>
    <recommendedName>
        <fullName evidence="12">Ubiquitin carboxyl-terminal hydrolase</fullName>
        <ecNumber evidence="12">3.4.19.12</ecNumber>
    </recommendedName>
</protein>
<dbReference type="GO" id="GO:0016579">
    <property type="term" value="P:protein deubiquitination"/>
    <property type="evidence" value="ECO:0007669"/>
    <property type="project" value="InterPro"/>
</dbReference>
<keyword evidence="3 11" id="KW-0645">Protease</keyword>
<dbReference type="Pfam" id="PF18031">
    <property type="entry name" value="UCH_C"/>
    <property type="match status" value="1"/>
</dbReference>
<evidence type="ECO:0000256" key="1">
    <source>
        <dbReference type="ARBA" id="ARBA00000707"/>
    </source>
</evidence>
<reference evidence="14 15" key="1">
    <citation type="journal article" date="2014" name="Nat. Commun.">
        <title>Molecular traces of alternative social organization in a termite genome.</title>
        <authorList>
            <person name="Terrapon N."/>
            <person name="Li C."/>
            <person name="Robertson H.M."/>
            <person name="Ji L."/>
            <person name="Meng X."/>
            <person name="Booth W."/>
            <person name="Chen Z."/>
            <person name="Childers C.P."/>
            <person name="Glastad K.M."/>
            <person name="Gokhale K."/>
            <person name="Gowin J."/>
            <person name="Gronenberg W."/>
            <person name="Hermansen R.A."/>
            <person name="Hu H."/>
            <person name="Hunt B.G."/>
            <person name="Huylmans A.K."/>
            <person name="Khalil S.M."/>
            <person name="Mitchell R.D."/>
            <person name="Munoz-Torres M.C."/>
            <person name="Mustard J.A."/>
            <person name="Pan H."/>
            <person name="Reese J.T."/>
            <person name="Scharf M.E."/>
            <person name="Sun F."/>
            <person name="Vogel H."/>
            <person name="Xiao J."/>
            <person name="Yang W."/>
            <person name="Yang Z."/>
            <person name="Yang Z."/>
            <person name="Zhou J."/>
            <person name="Zhu J."/>
            <person name="Brent C.S."/>
            <person name="Elsik C.G."/>
            <person name="Goodisman M.A."/>
            <person name="Liberles D.A."/>
            <person name="Roe R.M."/>
            <person name="Vargo E.L."/>
            <person name="Vilcinskas A."/>
            <person name="Wang J."/>
            <person name="Bornberg-Bauer E."/>
            <person name="Korb J."/>
            <person name="Zhang G."/>
            <person name="Liebig J."/>
        </authorList>
    </citation>
    <scope>NUCLEOTIDE SEQUENCE [LARGE SCALE GENOMIC DNA]</scope>
    <source>
        <tissue evidence="14">Whole organism</tissue>
    </source>
</reference>
<dbReference type="STRING" id="136037.A0A067R6D1"/>
<organism evidence="14 15">
    <name type="scientific">Zootermopsis nevadensis</name>
    <name type="common">Dampwood termite</name>
    <dbReference type="NCBI Taxonomy" id="136037"/>
    <lineage>
        <taxon>Eukaryota</taxon>
        <taxon>Metazoa</taxon>
        <taxon>Ecdysozoa</taxon>
        <taxon>Arthropoda</taxon>
        <taxon>Hexapoda</taxon>
        <taxon>Insecta</taxon>
        <taxon>Pterygota</taxon>
        <taxon>Neoptera</taxon>
        <taxon>Polyneoptera</taxon>
        <taxon>Dictyoptera</taxon>
        <taxon>Blattodea</taxon>
        <taxon>Blattoidea</taxon>
        <taxon>Termitoidae</taxon>
        <taxon>Termopsidae</taxon>
        <taxon>Zootermopsis</taxon>
    </lineage>
</organism>
<dbReference type="PRINTS" id="PR00707">
    <property type="entry name" value="UBCTHYDRLASE"/>
</dbReference>
<dbReference type="GO" id="GO:0004843">
    <property type="term" value="F:cysteine-type deubiquitinase activity"/>
    <property type="evidence" value="ECO:0007669"/>
    <property type="project" value="UniProtKB-UniRule"/>
</dbReference>
<evidence type="ECO:0000256" key="7">
    <source>
        <dbReference type="ARBA" id="ARBA00046227"/>
    </source>
</evidence>
<dbReference type="InterPro" id="IPR038765">
    <property type="entry name" value="Papain-like_cys_pep_sf"/>
</dbReference>
<evidence type="ECO:0000313" key="14">
    <source>
        <dbReference type="EMBL" id="KDR17906.1"/>
    </source>
</evidence>
<evidence type="ECO:0000256" key="2">
    <source>
        <dbReference type="ARBA" id="ARBA00009326"/>
    </source>
</evidence>
<dbReference type="InterPro" id="IPR001578">
    <property type="entry name" value="Peptidase_C12_UCH"/>
</dbReference>
<comment type="subunit">
    <text evidence="8">Catalytic component of the polycomb repressive deubiquitinase (PR-DUB) complex, at least composed of caly/calypso, Asx and sba (MBD5/6 homolog). The PR-DUB complex associates with nucleosomes to mediate deubiquitination of histone H2AK118ub1 substrates; the association requires the positively charged C-terminal tail of caly, probably due to direct binding of DNA. Interacts (via ULD domain) with Asx (via DEUBAD domain); the interaction produces a stable heterodimer with a composite binding site for ubiquitin. Homodimerizes (via coiled-coil hinge-region between the UCH and ULD domains) to mediate assembly of 2 copies of the caly-Asx heterodimer into a bisymmetric tetramer; dimerization enhances PR-DUB association with nucleosomes.</text>
</comment>
<evidence type="ECO:0000259" key="13">
    <source>
        <dbReference type="PROSITE" id="PS52048"/>
    </source>
</evidence>
<dbReference type="GO" id="GO:0006511">
    <property type="term" value="P:ubiquitin-dependent protein catabolic process"/>
    <property type="evidence" value="ECO:0007669"/>
    <property type="project" value="UniProtKB-UniRule"/>
</dbReference>
<dbReference type="Gene3D" id="3.40.532.10">
    <property type="entry name" value="Peptidase C12, ubiquitin carboxyl-terminal hydrolase"/>
    <property type="match status" value="1"/>
</dbReference>
<gene>
    <name evidence="14" type="ORF">L798_08213</name>
</gene>
<dbReference type="PROSITE" id="PS52049">
    <property type="entry name" value="ULD"/>
    <property type="match status" value="1"/>
</dbReference>
<feature type="active site" description="Proton donor" evidence="9 11">
    <location>
        <position position="166"/>
    </location>
</feature>
<dbReference type="EC" id="3.4.19.12" evidence="12"/>
<feature type="active site" description="Nucleophile" evidence="9 11">
    <location>
        <position position="90"/>
    </location>
</feature>
<evidence type="ECO:0000256" key="4">
    <source>
        <dbReference type="ARBA" id="ARBA00022786"/>
    </source>
</evidence>
<evidence type="ECO:0000256" key="10">
    <source>
        <dbReference type="PIRSR" id="PIRSR038120-2"/>
    </source>
</evidence>
<evidence type="ECO:0000256" key="5">
    <source>
        <dbReference type="ARBA" id="ARBA00022801"/>
    </source>
</evidence>
<name>A0A067R6D1_ZOONE</name>
<dbReference type="PANTHER" id="PTHR10589">
    <property type="entry name" value="UBIQUITIN CARBOXYL-TERMINAL HYDROLASE"/>
    <property type="match status" value="1"/>
</dbReference>
<accession>A0A067R6D1</accession>
<keyword evidence="6 11" id="KW-0788">Thiol protease</keyword>
<dbReference type="GO" id="GO:0005737">
    <property type="term" value="C:cytoplasm"/>
    <property type="evidence" value="ECO:0007669"/>
    <property type="project" value="TreeGrafter"/>
</dbReference>
<dbReference type="PROSITE" id="PS52048">
    <property type="entry name" value="UCH_DOMAIN"/>
    <property type="match status" value="1"/>
</dbReference>
<dbReference type="PIRSF" id="PIRSF038120">
    <property type="entry name" value="Ubiquitinyl_hydrolase_UCH37"/>
    <property type="match status" value="1"/>
</dbReference>
<sequence length="334" mass="38103">KKMADSAGNWCLIESDPGVFTELIKEFGVKGVQVEELWSLDAEQFDNLMPIHGLIFLFKWVQDDEPTGSVVQDTRLDKIFFAKQVINNACATQAILSILLNCKHPDLTLGPTLTEFKEFCQSFDANMKGLALSNSQTIRSVHNSFARQTLFEFESKLASKDDDVYHFVGYIPIDGRLYELDGLKEGPIDLGAVTADADWLGIVRPIIEKRIKKKTVGTGWSQVGLTKCLPIKGYNDGEIHFNLMAIVSDRKMTYEKKITQIQKQVEESGMETDIQQTEISRLRLLIEEEELKTKQYQMENIRRKHNYLPLIVEILKILAKEGQLLPLYEKAKER</sequence>
<feature type="domain" description="UCH catalytic" evidence="13">
    <location>
        <begin position="9"/>
        <end position="248"/>
    </location>
</feature>
<feature type="non-terminal residue" evidence="14">
    <location>
        <position position="1"/>
    </location>
</feature>
<dbReference type="InterPro" id="IPR036959">
    <property type="entry name" value="Peptidase_C12_UCH_sf"/>
</dbReference>
<keyword evidence="15" id="KW-1185">Reference proteome</keyword>
<evidence type="ECO:0000256" key="6">
    <source>
        <dbReference type="ARBA" id="ARBA00022807"/>
    </source>
</evidence>
<dbReference type="CDD" id="cd09617">
    <property type="entry name" value="Peptidase_C12_UCH37_BAP1"/>
    <property type="match status" value="1"/>
</dbReference>
<dbReference type="Gene3D" id="1.20.58.860">
    <property type="match status" value="1"/>
</dbReference>
<feature type="site" description="Transition state stabilizer" evidence="11">
    <location>
        <position position="84"/>
    </location>
</feature>
<dbReference type="AlphaFoldDB" id="A0A067R6D1"/>
<dbReference type="FunCoup" id="A0A067R6D1">
    <property type="interactions" value="2202"/>
</dbReference>
<feature type="site" description="Important for enzyme activity" evidence="10 11">
    <location>
        <position position="181"/>
    </location>
</feature>
<evidence type="ECO:0000256" key="11">
    <source>
        <dbReference type="PROSITE-ProRule" id="PRU01393"/>
    </source>
</evidence>
<dbReference type="EMBL" id="KK852714">
    <property type="protein sequence ID" value="KDR17906.1"/>
    <property type="molecule type" value="Genomic_DNA"/>
</dbReference>
<dbReference type="InterPro" id="IPR017390">
    <property type="entry name" value="Ubiquitinyl_hydrolase_UCH37"/>
</dbReference>
<dbReference type="InterPro" id="IPR041507">
    <property type="entry name" value="UCH_C"/>
</dbReference>